<comment type="caution">
    <text evidence="1">The sequence shown here is derived from an EMBL/GenBank/DDBJ whole genome shotgun (WGS) entry which is preliminary data.</text>
</comment>
<organism evidence="1 2">
    <name type="scientific">Tessaracoccus rhinocerotis</name>
    <dbReference type="NCBI Taxonomy" id="1689449"/>
    <lineage>
        <taxon>Bacteria</taxon>
        <taxon>Bacillati</taxon>
        <taxon>Actinomycetota</taxon>
        <taxon>Actinomycetes</taxon>
        <taxon>Propionibacteriales</taxon>
        <taxon>Propionibacteriaceae</taxon>
        <taxon>Tessaracoccus</taxon>
    </lineage>
</organism>
<evidence type="ECO:0000313" key="1">
    <source>
        <dbReference type="EMBL" id="TRY18048.1"/>
    </source>
</evidence>
<dbReference type="Proteomes" id="UP000317638">
    <property type="component" value="Unassembled WGS sequence"/>
</dbReference>
<evidence type="ECO:0000313" key="2">
    <source>
        <dbReference type="Proteomes" id="UP000317638"/>
    </source>
</evidence>
<gene>
    <name evidence="1" type="ORF">FOJ82_08275</name>
</gene>
<dbReference type="RefSeq" id="WP_143938024.1">
    <property type="nucleotide sequence ID" value="NZ_VKKG01000003.1"/>
</dbReference>
<keyword evidence="2" id="KW-1185">Reference proteome</keyword>
<reference evidence="1 2" key="1">
    <citation type="submission" date="2019-07" db="EMBL/GenBank/DDBJ databases">
        <authorList>
            <person name="Zhou L.-Y."/>
        </authorList>
    </citation>
    <scope>NUCLEOTIDE SEQUENCE [LARGE SCALE GENOMIC DNA]</scope>
    <source>
        <strain evidence="1 2">YIM 101269</strain>
    </source>
</reference>
<dbReference type="EMBL" id="VKKG01000003">
    <property type="protein sequence ID" value="TRY18048.1"/>
    <property type="molecule type" value="Genomic_DNA"/>
</dbReference>
<dbReference type="OrthoDB" id="9798220at2"/>
<proteinExistence type="predicted"/>
<dbReference type="AlphaFoldDB" id="A0A553K028"/>
<protein>
    <submittedName>
        <fullName evidence="1">Uncharacterized protein</fullName>
    </submittedName>
</protein>
<sequence length="101" mass="10745">MSRRRPIEPTAVEGEPQAVRWVVDTGELGVGEVDAAPGTLGPLLQYGVLTRVVLEDGAVVTWLADDHTWTDHGPRIRDAVNVAIDLEGWALAGNGTGPAKH</sequence>
<accession>A0A553K028</accession>
<name>A0A553K028_9ACTN</name>